<keyword evidence="2" id="KW-0489">Methyltransferase</keyword>
<dbReference type="Gene3D" id="1.10.8.10">
    <property type="entry name" value="DNA helicase RuvA subunit, C-terminal domain"/>
    <property type="match status" value="1"/>
</dbReference>
<dbReference type="InterPro" id="IPR029063">
    <property type="entry name" value="SAM-dependent_MTases_sf"/>
</dbReference>
<dbReference type="InterPro" id="IPR050320">
    <property type="entry name" value="N5-glutamine_MTase"/>
</dbReference>
<evidence type="ECO:0000313" key="8">
    <source>
        <dbReference type="EMBL" id="CAB4651206.1"/>
    </source>
</evidence>
<evidence type="ECO:0000256" key="3">
    <source>
        <dbReference type="ARBA" id="ARBA00022679"/>
    </source>
</evidence>
<dbReference type="CDD" id="cd02440">
    <property type="entry name" value="AdoMet_MTases"/>
    <property type="match status" value="1"/>
</dbReference>
<dbReference type="GO" id="GO:0102559">
    <property type="term" value="F:peptide chain release factor N(5)-glutamine methyltransferase activity"/>
    <property type="evidence" value="ECO:0007669"/>
    <property type="project" value="UniProtKB-EC"/>
</dbReference>
<dbReference type="SUPFAM" id="SSF53335">
    <property type="entry name" value="S-adenosyl-L-methionine-dependent methyltransferases"/>
    <property type="match status" value="1"/>
</dbReference>
<dbReference type="PANTHER" id="PTHR18895">
    <property type="entry name" value="HEMK METHYLTRANSFERASE"/>
    <property type="match status" value="1"/>
</dbReference>
<dbReference type="HAMAP" id="MF_02126">
    <property type="entry name" value="RF_methyltr_PrmC"/>
    <property type="match status" value="1"/>
</dbReference>
<feature type="domain" description="Methyltransferase small" evidence="6">
    <location>
        <begin position="120"/>
        <end position="208"/>
    </location>
</feature>
<dbReference type="InterPro" id="IPR007848">
    <property type="entry name" value="Small_mtfrase_dom"/>
</dbReference>
<dbReference type="PANTHER" id="PTHR18895:SF74">
    <property type="entry name" value="MTRF1L RELEASE FACTOR GLUTAMINE METHYLTRANSFERASE"/>
    <property type="match status" value="1"/>
</dbReference>
<keyword evidence="3" id="KW-0808">Transferase</keyword>
<dbReference type="InterPro" id="IPR002052">
    <property type="entry name" value="DNA_methylase_N6_adenine_CS"/>
</dbReference>
<evidence type="ECO:0000259" key="7">
    <source>
        <dbReference type="Pfam" id="PF17827"/>
    </source>
</evidence>
<evidence type="ECO:0000256" key="4">
    <source>
        <dbReference type="ARBA" id="ARBA00022691"/>
    </source>
</evidence>
<accession>A0A6J6KPH3</accession>
<dbReference type="NCBIfam" id="TIGR03534">
    <property type="entry name" value="RF_mod_PrmC"/>
    <property type="match status" value="1"/>
</dbReference>
<dbReference type="GO" id="GO:0032259">
    <property type="term" value="P:methylation"/>
    <property type="evidence" value="ECO:0007669"/>
    <property type="project" value="UniProtKB-KW"/>
</dbReference>
<evidence type="ECO:0000256" key="1">
    <source>
        <dbReference type="ARBA" id="ARBA00012771"/>
    </source>
</evidence>
<proteinExistence type="inferred from homology"/>
<dbReference type="Pfam" id="PF05175">
    <property type="entry name" value="MTS"/>
    <property type="match status" value="1"/>
</dbReference>
<dbReference type="InterPro" id="IPR040758">
    <property type="entry name" value="PrmC_N"/>
</dbReference>
<feature type="domain" description="Release factor glutamine methyltransferase N-terminal" evidence="7">
    <location>
        <begin position="11"/>
        <end position="76"/>
    </location>
</feature>
<dbReference type="EC" id="2.1.1.297" evidence="1"/>
<dbReference type="InterPro" id="IPR004556">
    <property type="entry name" value="HemK-like"/>
</dbReference>
<protein>
    <recommendedName>
        <fullName evidence="1">peptide chain release factor N(5)-glutamine methyltransferase</fullName>
        <ecNumber evidence="1">2.1.1.297</ecNumber>
    </recommendedName>
</protein>
<evidence type="ECO:0000259" key="6">
    <source>
        <dbReference type="Pfam" id="PF05175"/>
    </source>
</evidence>
<dbReference type="InterPro" id="IPR019874">
    <property type="entry name" value="RF_methyltr_PrmC"/>
</dbReference>
<dbReference type="AlphaFoldDB" id="A0A6J6KPH3"/>
<dbReference type="Pfam" id="PF17827">
    <property type="entry name" value="PrmC_N"/>
    <property type="match status" value="1"/>
</dbReference>
<dbReference type="EMBL" id="CAEZWE010000025">
    <property type="protein sequence ID" value="CAB4651206.1"/>
    <property type="molecule type" value="Genomic_DNA"/>
</dbReference>
<dbReference type="GO" id="GO:0003676">
    <property type="term" value="F:nucleic acid binding"/>
    <property type="evidence" value="ECO:0007669"/>
    <property type="project" value="InterPro"/>
</dbReference>
<dbReference type="Gene3D" id="3.40.50.150">
    <property type="entry name" value="Vaccinia Virus protein VP39"/>
    <property type="match status" value="1"/>
</dbReference>
<keyword evidence="4" id="KW-0949">S-adenosyl-L-methionine</keyword>
<organism evidence="8">
    <name type="scientific">freshwater metagenome</name>
    <dbReference type="NCBI Taxonomy" id="449393"/>
    <lineage>
        <taxon>unclassified sequences</taxon>
        <taxon>metagenomes</taxon>
        <taxon>ecological metagenomes</taxon>
    </lineage>
</organism>
<name>A0A6J6KPH3_9ZZZZ</name>
<comment type="catalytic activity">
    <reaction evidence="5">
        <text>L-glutaminyl-[peptide chain release factor] + S-adenosyl-L-methionine = N(5)-methyl-L-glutaminyl-[peptide chain release factor] + S-adenosyl-L-homocysteine + H(+)</text>
        <dbReference type="Rhea" id="RHEA:42896"/>
        <dbReference type="Rhea" id="RHEA-COMP:10271"/>
        <dbReference type="Rhea" id="RHEA-COMP:10272"/>
        <dbReference type="ChEBI" id="CHEBI:15378"/>
        <dbReference type="ChEBI" id="CHEBI:30011"/>
        <dbReference type="ChEBI" id="CHEBI:57856"/>
        <dbReference type="ChEBI" id="CHEBI:59789"/>
        <dbReference type="ChEBI" id="CHEBI:61891"/>
        <dbReference type="EC" id="2.1.1.297"/>
    </reaction>
</comment>
<dbReference type="PROSITE" id="PS00092">
    <property type="entry name" value="N6_MTASE"/>
    <property type="match status" value="1"/>
</dbReference>
<gene>
    <name evidence="8" type="ORF">UFOPK2169_00770</name>
</gene>
<dbReference type="NCBIfam" id="TIGR00536">
    <property type="entry name" value="hemK_fam"/>
    <property type="match status" value="1"/>
</dbReference>
<evidence type="ECO:0000256" key="5">
    <source>
        <dbReference type="ARBA" id="ARBA00048391"/>
    </source>
</evidence>
<reference evidence="8" key="1">
    <citation type="submission" date="2020-05" db="EMBL/GenBank/DDBJ databases">
        <authorList>
            <person name="Chiriac C."/>
            <person name="Salcher M."/>
            <person name="Ghai R."/>
            <person name="Kavagutti S V."/>
        </authorList>
    </citation>
    <scope>NUCLEOTIDE SEQUENCE</scope>
</reference>
<evidence type="ECO:0000256" key="2">
    <source>
        <dbReference type="ARBA" id="ARBA00022603"/>
    </source>
</evidence>
<sequence>MPDLDNYRTWRQLLSEATQNCGNRVTARWLCEHASGADGSEFEEILDEQATTRCVAHLDAMLARLATGEPLQYVMGRWAFRYLDVMVDSRVLIPRPETEVLAGIVIEQCRSMHATGNEVLVADMGTGSGVIGLSVLSEMPLESCTVWMTDISEDALHVARANAVGIGRAATRARFGVGNWCAALPDDCGRQFDVIVANPPYIAVNDAEVDASVRQWEPHTALFSGDDGLGDIRQIVDQSRSWLRPGGMLGIEMGYQQGAAVQSLFLDNGFVDVVIHRDLADRERFATGFLPQP</sequence>